<accession>A0ABR5AN73</accession>
<dbReference type="RefSeq" id="WP_041044796.1">
    <property type="nucleotide sequence ID" value="NZ_JXAK01000001.1"/>
</dbReference>
<gene>
    <name evidence="1" type="ORF">SD70_00830</name>
</gene>
<protein>
    <submittedName>
        <fullName evidence="1">Uncharacterized protein</fullName>
    </submittedName>
</protein>
<proteinExistence type="predicted"/>
<sequence length="70" mass="8138">MDITPQEKSMIKAFRETGLPPLFVLIRVRNDIANDIENVEESQRDVIVKTLEKYIGPLWEDHQEAKTNLT</sequence>
<dbReference type="Proteomes" id="UP000031967">
    <property type="component" value="Unassembled WGS sequence"/>
</dbReference>
<keyword evidence="2" id="KW-1185">Reference proteome</keyword>
<dbReference type="EMBL" id="JXAK01000001">
    <property type="protein sequence ID" value="KIL42478.1"/>
    <property type="molecule type" value="Genomic_DNA"/>
</dbReference>
<evidence type="ECO:0000313" key="1">
    <source>
        <dbReference type="EMBL" id="KIL42478.1"/>
    </source>
</evidence>
<reference evidence="1 2" key="1">
    <citation type="submission" date="2014-12" db="EMBL/GenBank/DDBJ databases">
        <title>Draft genome sequence of Paenibacillus kamchatkensis strain B-2647.</title>
        <authorList>
            <person name="Karlyshev A.V."/>
            <person name="Kudryashova E.B."/>
        </authorList>
    </citation>
    <scope>NUCLEOTIDE SEQUENCE [LARGE SCALE GENOMIC DNA]</scope>
    <source>
        <strain evidence="1 2">VKM B-2647</strain>
    </source>
</reference>
<comment type="caution">
    <text evidence="1">The sequence shown here is derived from an EMBL/GenBank/DDBJ whole genome shotgun (WGS) entry which is preliminary data.</text>
</comment>
<name>A0ABR5AN73_9BACL</name>
<evidence type="ECO:0000313" key="2">
    <source>
        <dbReference type="Proteomes" id="UP000031967"/>
    </source>
</evidence>
<organism evidence="1 2">
    <name type="scientific">Gordoniibacillus kamchatkensis</name>
    <dbReference type="NCBI Taxonomy" id="1590651"/>
    <lineage>
        <taxon>Bacteria</taxon>
        <taxon>Bacillati</taxon>
        <taxon>Bacillota</taxon>
        <taxon>Bacilli</taxon>
        <taxon>Bacillales</taxon>
        <taxon>Paenibacillaceae</taxon>
        <taxon>Gordoniibacillus</taxon>
    </lineage>
</organism>